<dbReference type="Pfam" id="PF22936">
    <property type="entry name" value="Pol_BBD"/>
    <property type="match status" value="1"/>
</dbReference>
<protein>
    <recommendedName>
        <fullName evidence="1">Retrovirus-related Pol polyprotein from transposon TNT 1-94-like beta-barrel domain-containing protein</fullName>
    </recommendedName>
</protein>
<evidence type="ECO:0000313" key="3">
    <source>
        <dbReference type="Proteomes" id="UP000826656"/>
    </source>
</evidence>
<dbReference type="EMBL" id="JAIVGD010000015">
    <property type="protein sequence ID" value="KAH0757577.1"/>
    <property type="molecule type" value="Genomic_DNA"/>
</dbReference>
<name>A0ABQ7V0H1_SOLTU</name>
<keyword evidence="3" id="KW-1185">Reference proteome</keyword>
<accession>A0ABQ7V0H1</accession>
<dbReference type="InterPro" id="IPR054722">
    <property type="entry name" value="PolX-like_BBD"/>
</dbReference>
<sequence>MLKMIAPKPTGTCKANAAAGMPKLNTNVEWIVDSGASHHITCCDTYLKDSSPMIQSENNRVQVPTGSKIQIEHIGDSVILGDHTLKNVLHVPDFKFNLLSVSKITKDLHCVVVTIQGYP</sequence>
<evidence type="ECO:0000259" key="1">
    <source>
        <dbReference type="Pfam" id="PF22936"/>
    </source>
</evidence>
<feature type="domain" description="Retrovirus-related Pol polyprotein from transposon TNT 1-94-like beta-barrel" evidence="1">
    <location>
        <begin position="30"/>
        <end position="106"/>
    </location>
</feature>
<organism evidence="2 3">
    <name type="scientific">Solanum tuberosum</name>
    <name type="common">Potato</name>
    <dbReference type="NCBI Taxonomy" id="4113"/>
    <lineage>
        <taxon>Eukaryota</taxon>
        <taxon>Viridiplantae</taxon>
        <taxon>Streptophyta</taxon>
        <taxon>Embryophyta</taxon>
        <taxon>Tracheophyta</taxon>
        <taxon>Spermatophyta</taxon>
        <taxon>Magnoliopsida</taxon>
        <taxon>eudicotyledons</taxon>
        <taxon>Gunneridae</taxon>
        <taxon>Pentapetalae</taxon>
        <taxon>asterids</taxon>
        <taxon>lamiids</taxon>
        <taxon>Solanales</taxon>
        <taxon>Solanaceae</taxon>
        <taxon>Solanoideae</taxon>
        <taxon>Solaneae</taxon>
        <taxon>Solanum</taxon>
    </lineage>
</organism>
<proteinExistence type="predicted"/>
<reference evidence="2 3" key="1">
    <citation type="journal article" date="2021" name="bioRxiv">
        <title>Chromosome-scale and haplotype-resolved genome assembly of a tetraploid potato cultivar.</title>
        <authorList>
            <person name="Sun H."/>
            <person name="Jiao W.-B."/>
            <person name="Krause K."/>
            <person name="Campoy J.A."/>
            <person name="Goel M."/>
            <person name="Folz-Donahue K."/>
            <person name="Kukat C."/>
            <person name="Huettel B."/>
            <person name="Schneeberger K."/>
        </authorList>
    </citation>
    <scope>NUCLEOTIDE SEQUENCE [LARGE SCALE GENOMIC DNA]</scope>
    <source>
        <strain evidence="2">SolTubOtavaFocal</strain>
        <tissue evidence="2">Leaves</tissue>
    </source>
</reference>
<evidence type="ECO:0000313" key="2">
    <source>
        <dbReference type="EMBL" id="KAH0757577.1"/>
    </source>
</evidence>
<comment type="caution">
    <text evidence="2">The sequence shown here is derived from an EMBL/GenBank/DDBJ whole genome shotgun (WGS) entry which is preliminary data.</text>
</comment>
<gene>
    <name evidence="2" type="ORF">KY290_021070</name>
</gene>
<dbReference type="Proteomes" id="UP000826656">
    <property type="component" value="Unassembled WGS sequence"/>
</dbReference>